<organism evidence="1 2">
    <name type="scientific">Ustilaginoidea virens</name>
    <name type="common">Rice false smut fungus</name>
    <name type="synonym">Villosiclava virens</name>
    <dbReference type="NCBI Taxonomy" id="1159556"/>
    <lineage>
        <taxon>Eukaryota</taxon>
        <taxon>Fungi</taxon>
        <taxon>Dikarya</taxon>
        <taxon>Ascomycota</taxon>
        <taxon>Pezizomycotina</taxon>
        <taxon>Sordariomycetes</taxon>
        <taxon>Hypocreomycetidae</taxon>
        <taxon>Hypocreales</taxon>
        <taxon>Clavicipitaceae</taxon>
        <taxon>Ustilaginoidea</taxon>
    </lineage>
</organism>
<dbReference type="Proteomes" id="UP000054053">
    <property type="component" value="Unassembled WGS sequence"/>
</dbReference>
<protein>
    <recommendedName>
        <fullName evidence="3">HET domain protein</fullName>
    </recommendedName>
</protein>
<proteinExistence type="predicted"/>
<dbReference type="AlphaFoldDB" id="A0A1B5KSW6"/>
<comment type="caution">
    <text evidence="1">The sequence shown here is derived from an EMBL/GenBank/DDBJ whole genome shotgun (WGS) entry which is preliminary data.</text>
</comment>
<dbReference type="EMBL" id="BBTG02000018">
    <property type="protein sequence ID" value="GAO14019.1"/>
    <property type="molecule type" value="Genomic_DNA"/>
</dbReference>
<evidence type="ECO:0000313" key="2">
    <source>
        <dbReference type="Proteomes" id="UP000054053"/>
    </source>
</evidence>
<dbReference type="PANTHER" id="PTHR39596:SF2">
    <property type="entry name" value="HET DOMAIN PROTEIN (AFU_ORTHOLOGUE AFUA_1G17550)-RELATED"/>
    <property type="match status" value="1"/>
</dbReference>
<name>A0A1B5KSW6_USTVR</name>
<evidence type="ECO:0008006" key="3">
    <source>
        <dbReference type="Google" id="ProtNLM"/>
    </source>
</evidence>
<accession>A0A1B5KSW6</accession>
<reference evidence="2" key="1">
    <citation type="journal article" date="2016" name="Genome Announc.">
        <title>Genome sequence of Ustilaginoidea virens IPU010, a rice pathogenic fungus causing false smut.</title>
        <authorList>
            <person name="Kumagai T."/>
            <person name="Ishii T."/>
            <person name="Terai G."/>
            <person name="Umemura M."/>
            <person name="Machida M."/>
            <person name="Asai K."/>
        </authorList>
    </citation>
    <scope>NUCLEOTIDE SEQUENCE [LARGE SCALE GENOMIC DNA]</scope>
    <source>
        <strain evidence="2">IPU010</strain>
    </source>
</reference>
<gene>
    <name evidence="1" type="ORF">UVI_02035690</name>
</gene>
<dbReference type="PANTHER" id="PTHR39596">
    <property type="match status" value="1"/>
</dbReference>
<sequence>MDIFLEPSDPAPGLQQQTPYLCIETWDGGLYRTYAHRKGRTSLIPQLLRQVPHLPLIEQPYLENLYPTPKEELQPFLQTWLYFGTIAEMLALNEISPGVRLIDEQAAKAEIDALRCKLIRQDENGKSIISAKEVLEWSLLFRERLALASDKTQRMTYLSDCLQYACILIHSFADNVEHTVRYSIAALGELFSTGLHAVASLAQPRILLPITGFSWYRDYIKPGGEFNQLLGFSPKAGPENTLTWPRPEITTVQRTLHFRTVSVPADEPLCISTLLNLDTKYIAQGQDANHRMIRMWELLAREKGGIPARLVFYLDEPIDVPGWRWAPRSLLASAVDDPVLGLDERVMRFHVDPADPNTFPLGVPTLLGLKVNLPGYRIAPTPILPGMPLHPWPDVINPTEDQVLVREETTGRWFRIMDWYRSKKLPFWTRKQRLAYDARENNPLCRAIDTGNCAILLDNELARDHSAHICCLVQVESAAPDDVAGHRPLKVRRERSAIMAALTATENKLMDFVKGLAESVARDASTDEFLQVQRAHRPGSEEWDAAEEKVRDVMKEVMREAWYAHEELQKAVKDTMGEDIDDYIWVMIPKAFSHGVGLREAEGRWWIVD</sequence>
<evidence type="ECO:0000313" key="1">
    <source>
        <dbReference type="EMBL" id="GAO14019.1"/>
    </source>
</evidence>